<evidence type="ECO:0000313" key="3">
    <source>
        <dbReference type="EMBL" id="EFG08384.1"/>
    </source>
</evidence>
<sequence length="937" mass="97141">MRYGRIRDGRTPGGQAPGGQAPDGPTQDDPTWDGPTPDEPTPDGQAQGGWTQGGCRQRDGGPRGGRGRAAVRAAAGGALAVALAASLLLAPGAAPATAGTPVKPVKPVAPVLPVAPVARAGSAVLPTGDRVEPAAAPGAAAPAVRLVPLAGQEQPGRYAYTQRGGELTLRPAGLPRALPATTVNTTTGSTTTGGTPTGNAAGRGARGGPFKVGVVLTGATANGPVVQVWNRTTWAYHEVTVGTRGADGTVWLPPGDYLAVGMYGGPAADHLLARAFTVRDRALTVAMDARAARETAVTTDDSTARRAGAAVSLRLPNGEVVGFMGGRGQRVLVTPFTLKGISLRVHEVQVKKGTTANVPSPYRYELVKEFRDTVPATPRATVRTAGLARTVLTLRSPGLDTIGWLSSSRDLRGNTSSTVATPVRLPARVTEYATPGIAVRHTLDSPDGPALTTGRRLPAAGGSTGHVLGAAPFGAGACALPQSEPSELRGTRLTFAEPCAYGDGYGHQGLDRDATEDLELTSRGALVARERGRALGAPWSVTLKETGVPHTLYQTVRHTDSPRRYTRTQHSVWTFVPGGPGARPGELPLSDVRMRVSGLSDRNTAGSAPVTVHLTASSRTGRVTATPTSLEYSTDDGGTWHPLRLSGTADLTPGSGGDRRSARFTVPSGARYVSLRARAAAADGTTLTRTLLRAFGGPAPLADEQAGGIKVSHVTVNGSRTVVPAVGEGFGDADRVYDVTYTVTHPTGVAGSGVRLYRGAFDRPDAVLPTSTPHCARKSADTSVCTAYFSLDARTELGRNAFAGEWRAAAYARSAGGTSLTSRSRAGTVQILRATKLTSDGPDGKVSAGRSFTLTGTARAADWATGLPVALPGRSARLEFRARGEREYLTVGRVTTDSRGGLRISQRATRDGYWRWVLPVASGTAARTSPRVFVDVR</sequence>
<evidence type="ECO:0000256" key="2">
    <source>
        <dbReference type="SAM" id="Phobius"/>
    </source>
</evidence>
<reference evidence="3 4" key="1">
    <citation type="journal article" date="2010" name="Genome Biol. Evol.">
        <title>The sequence of a 1.8-mb bacterial linear plasmid reveals a rich evolutionary reservoir of secondary metabolic pathways.</title>
        <authorList>
            <person name="Medema M.H."/>
            <person name="Trefzer A."/>
            <person name="Kovalchuk A."/>
            <person name="van den Berg M."/>
            <person name="Mueller U."/>
            <person name="Heijne W."/>
            <person name="Wu L."/>
            <person name="Alam M.T."/>
            <person name="Ronning C.M."/>
            <person name="Nierman W.C."/>
            <person name="Bovenberg R.A.L."/>
            <person name="Breitling R."/>
            <person name="Takano E."/>
        </authorList>
    </citation>
    <scope>NUCLEOTIDE SEQUENCE [LARGE SCALE GENOMIC DNA]</scope>
    <source>
        <strain evidence="4">ATCC 27064 / DSM 738 / JCM 4710 / NBRC 13307 / NCIMB 12785 / NRRL 3585 / VKM Ac-602</strain>
    </source>
</reference>
<feature type="compositionally biased region" description="Basic and acidic residues" evidence="1">
    <location>
        <begin position="1"/>
        <end position="10"/>
    </location>
</feature>
<feature type="transmembrane region" description="Helical" evidence="2">
    <location>
        <begin position="73"/>
        <end position="94"/>
    </location>
</feature>
<feature type="compositionally biased region" description="Low complexity" evidence="1">
    <location>
        <begin position="18"/>
        <end position="35"/>
    </location>
</feature>
<name>E2PZW5_STRCL</name>
<dbReference type="eggNOG" id="COG1404">
    <property type="taxonomic scope" value="Bacteria"/>
</dbReference>
<feature type="compositionally biased region" description="Low complexity" evidence="1">
    <location>
        <begin position="179"/>
        <end position="203"/>
    </location>
</feature>
<feature type="region of interest" description="Disordered" evidence="1">
    <location>
        <begin position="171"/>
        <end position="205"/>
    </location>
</feature>
<keyword evidence="2" id="KW-0812">Transmembrane</keyword>
<keyword evidence="2" id="KW-0472">Membrane</keyword>
<dbReference type="AlphaFoldDB" id="E2PZW5"/>
<gene>
    <name evidence="3" type="ORF">SCLAV_3313</name>
</gene>
<dbReference type="Proteomes" id="UP000002357">
    <property type="component" value="Chromosome"/>
</dbReference>
<dbReference type="STRING" id="1901.BB341_12045"/>
<keyword evidence="2" id="KW-1133">Transmembrane helix</keyword>
<dbReference type="KEGG" id="sclf:BB341_12045"/>
<proteinExistence type="predicted"/>
<protein>
    <submittedName>
        <fullName evidence="3">Uncharacterized protein</fullName>
    </submittedName>
</protein>
<evidence type="ECO:0000313" key="4">
    <source>
        <dbReference type="Proteomes" id="UP000002357"/>
    </source>
</evidence>
<accession>E2PZW5</accession>
<keyword evidence="4" id="KW-1185">Reference proteome</keyword>
<feature type="region of interest" description="Disordered" evidence="1">
    <location>
        <begin position="1"/>
        <end position="69"/>
    </location>
</feature>
<organism evidence="3 4">
    <name type="scientific">Streptomyces clavuligerus</name>
    <dbReference type="NCBI Taxonomy" id="1901"/>
    <lineage>
        <taxon>Bacteria</taxon>
        <taxon>Bacillati</taxon>
        <taxon>Actinomycetota</taxon>
        <taxon>Actinomycetes</taxon>
        <taxon>Kitasatosporales</taxon>
        <taxon>Streptomycetaceae</taxon>
        <taxon>Streptomyces</taxon>
    </lineage>
</organism>
<evidence type="ECO:0000256" key="1">
    <source>
        <dbReference type="SAM" id="MobiDB-lite"/>
    </source>
</evidence>
<dbReference type="EMBL" id="CM000913">
    <property type="protein sequence ID" value="EFG08384.1"/>
    <property type="molecule type" value="Genomic_DNA"/>
</dbReference>
<dbReference type="OrthoDB" id="3946637at2"/>